<comment type="caution">
    <text evidence="1">The sequence shown here is derived from an EMBL/GenBank/DDBJ whole genome shotgun (WGS) entry which is preliminary data.</text>
</comment>
<dbReference type="EMBL" id="JAODUP010001156">
    <property type="protein sequence ID" value="KAK2141128.1"/>
    <property type="molecule type" value="Genomic_DNA"/>
</dbReference>
<evidence type="ECO:0000313" key="2">
    <source>
        <dbReference type="Proteomes" id="UP001208570"/>
    </source>
</evidence>
<dbReference type="Proteomes" id="UP001208570">
    <property type="component" value="Unassembled WGS sequence"/>
</dbReference>
<gene>
    <name evidence="1" type="ORF">LSH36_1156g00059</name>
</gene>
<protein>
    <submittedName>
        <fullName evidence="1">Uncharacterized protein</fullName>
    </submittedName>
</protein>
<keyword evidence="2" id="KW-1185">Reference proteome</keyword>
<name>A0AAD9MR63_9ANNE</name>
<reference evidence="1" key="1">
    <citation type="journal article" date="2023" name="Mol. Biol. Evol.">
        <title>Third-Generation Sequencing Reveals the Adaptive Role of the Epigenome in Three Deep-Sea Polychaetes.</title>
        <authorList>
            <person name="Perez M."/>
            <person name="Aroh O."/>
            <person name="Sun Y."/>
            <person name="Lan Y."/>
            <person name="Juniper S.K."/>
            <person name="Young C.R."/>
            <person name="Angers B."/>
            <person name="Qian P.Y."/>
        </authorList>
    </citation>
    <scope>NUCLEOTIDE SEQUENCE</scope>
    <source>
        <strain evidence="1">P08H-3</strain>
    </source>
</reference>
<dbReference type="AlphaFoldDB" id="A0AAD9MR63"/>
<evidence type="ECO:0000313" key="1">
    <source>
        <dbReference type="EMBL" id="KAK2141128.1"/>
    </source>
</evidence>
<sequence length="177" mass="20279">MSQIHVTARVELDLVVEGKWVLTTEPDPQQFLMYDNGLDTDSRIIIFVASDALGHLSTAETWFVDGNHAVAHIRFCQLYVLRCPLGNTVGLTLYVLPQRKSQETYDNLLHAIVDTCPELYQDPDPTTIIWNVHQVILNGEQHTYNFWEAWNHGIEHLCGVYHSSVWKLIHWLKADAA</sequence>
<proteinExistence type="predicted"/>
<organism evidence="1 2">
    <name type="scientific">Paralvinella palmiformis</name>
    <dbReference type="NCBI Taxonomy" id="53620"/>
    <lineage>
        <taxon>Eukaryota</taxon>
        <taxon>Metazoa</taxon>
        <taxon>Spiralia</taxon>
        <taxon>Lophotrochozoa</taxon>
        <taxon>Annelida</taxon>
        <taxon>Polychaeta</taxon>
        <taxon>Sedentaria</taxon>
        <taxon>Canalipalpata</taxon>
        <taxon>Terebellida</taxon>
        <taxon>Terebelliformia</taxon>
        <taxon>Alvinellidae</taxon>
        <taxon>Paralvinella</taxon>
    </lineage>
</organism>
<accession>A0AAD9MR63</accession>